<geneLocation type="plasmid" evidence="2 3">
    <name>pLokhon02</name>
</geneLocation>
<feature type="region of interest" description="Disordered" evidence="1">
    <location>
        <begin position="1"/>
        <end position="21"/>
    </location>
</feature>
<keyword evidence="3" id="KW-1185">Reference proteome</keyword>
<dbReference type="PATRIC" id="fig|1122180.6.peg.147"/>
<organism evidence="2 3">
    <name type="scientific">Limimaricola hongkongensis DSM 17492</name>
    <dbReference type="NCBI Taxonomy" id="1122180"/>
    <lineage>
        <taxon>Bacteria</taxon>
        <taxon>Pseudomonadati</taxon>
        <taxon>Pseudomonadota</taxon>
        <taxon>Alphaproteobacteria</taxon>
        <taxon>Rhodobacterales</taxon>
        <taxon>Paracoccaceae</taxon>
        <taxon>Limimaricola</taxon>
    </lineage>
</organism>
<gene>
    <name evidence="2" type="ORF">Lokhon_00143</name>
</gene>
<proteinExistence type="predicted"/>
<protein>
    <submittedName>
        <fullName evidence="2">Uncharacterized protein</fullName>
    </submittedName>
</protein>
<dbReference type="AlphaFoldDB" id="A0A017H9B8"/>
<dbReference type="Proteomes" id="UP000025047">
    <property type="component" value="Plasmid pLokhon02"/>
</dbReference>
<comment type="caution">
    <text evidence="2">The sequence shown here is derived from an EMBL/GenBank/DDBJ whole genome shotgun (WGS) entry which is preliminary data.</text>
</comment>
<evidence type="ECO:0000313" key="3">
    <source>
        <dbReference type="Proteomes" id="UP000025047"/>
    </source>
</evidence>
<keyword evidence="2" id="KW-0614">Plasmid</keyword>
<evidence type="ECO:0000256" key="1">
    <source>
        <dbReference type="SAM" id="MobiDB-lite"/>
    </source>
</evidence>
<reference evidence="2 3" key="1">
    <citation type="submission" date="2013-03" db="EMBL/GenBank/DDBJ databases">
        <authorList>
            <person name="Fiebig A."/>
            <person name="Goeker M."/>
            <person name="Klenk H.-P.P."/>
        </authorList>
    </citation>
    <scope>NUCLEOTIDE SEQUENCE [LARGE SCALE GENOMIC DNA]</scope>
    <source>
        <strain evidence="2 3">DSM 17492</strain>
        <plasmid evidence="2 3">pLokhon02</plasmid>
    </source>
</reference>
<evidence type="ECO:0000313" key="2">
    <source>
        <dbReference type="EMBL" id="EYD70389.1"/>
    </source>
</evidence>
<sequence length="49" mass="5319">MVWKAAHIGPGAARRATSKADPYAQNAALYSGFRRNPALRGRAADPRPR</sequence>
<accession>A0A017H9B8</accession>
<dbReference type="EMBL" id="APGJ01000010">
    <property type="protein sequence ID" value="EYD70389.1"/>
    <property type="molecule type" value="Genomic_DNA"/>
</dbReference>
<dbReference type="HOGENOM" id="CLU_3137375_0_0_5"/>
<name>A0A017H9B8_9RHOB</name>